<feature type="transmembrane region" description="Helical" evidence="1">
    <location>
        <begin position="16"/>
        <end position="39"/>
    </location>
</feature>
<dbReference type="AlphaFoldDB" id="D7CX39"/>
<keyword evidence="3" id="KW-1185">Reference proteome</keyword>
<organism evidence="2 3">
    <name type="scientific">Truepera radiovictrix (strain DSM 17093 / CIP 108686 / LMG 22925 / RQ-24)</name>
    <dbReference type="NCBI Taxonomy" id="649638"/>
    <lineage>
        <taxon>Bacteria</taxon>
        <taxon>Thermotogati</taxon>
        <taxon>Deinococcota</taxon>
        <taxon>Deinococci</taxon>
        <taxon>Trueperales</taxon>
        <taxon>Trueperaceae</taxon>
        <taxon>Truepera</taxon>
    </lineage>
</organism>
<reference evidence="3" key="1">
    <citation type="submission" date="2010-05" db="EMBL/GenBank/DDBJ databases">
        <title>The complete genome of Truepera radiovictris DSM 17093.</title>
        <authorList>
            <consortium name="US DOE Joint Genome Institute (JGI-PGF)"/>
            <person name="Lucas S."/>
            <person name="Copeland A."/>
            <person name="Lapidus A."/>
            <person name="Glavina del Rio T."/>
            <person name="Dalin E."/>
            <person name="Tice H."/>
            <person name="Bruce D."/>
            <person name="Goodwin L."/>
            <person name="Pitluck S."/>
            <person name="Kyrpides N."/>
            <person name="Mavromatis K."/>
            <person name="Ovchinnikova G."/>
            <person name="Munk A.C."/>
            <person name="Detter J.C."/>
            <person name="Han C."/>
            <person name="Tapia R."/>
            <person name="Land M."/>
            <person name="Hauser L."/>
            <person name="Markowitz V."/>
            <person name="Cheng J.-F."/>
            <person name="Hugenholtz P."/>
            <person name="Woyke T."/>
            <person name="Wu D."/>
            <person name="Tindall B."/>
            <person name="Pomrenke H.G."/>
            <person name="Brambilla E."/>
            <person name="Klenk H.-P."/>
            <person name="Eisen J.A."/>
        </authorList>
    </citation>
    <scope>NUCLEOTIDE SEQUENCE [LARGE SCALE GENOMIC DNA]</scope>
    <source>
        <strain evidence="3">DSM 17093 / CIP 108686 / LMG 22925 / RQ-24</strain>
    </source>
</reference>
<proteinExistence type="predicted"/>
<gene>
    <name evidence="2" type="ordered locus">Trad_1425</name>
</gene>
<dbReference type="Proteomes" id="UP000000379">
    <property type="component" value="Chromosome"/>
</dbReference>
<dbReference type="RefSeq" id="WP_013177915.1">
    <property type="nucleotide sequence ID" value="NC_014221.1"/>
</dbReference>
<keyword evidence="1" id="KW-0472">Membrane</keyword>
<evidence type="ECO:0000313" key="3">
    <source>
        <dbReference type="Proteomes" id="UP000000379"/>
    </source>
</evidence>
<keyword evidence="1" id="KW-1133">Transmembrane helix</keyword>
<sequence>MSDLQPIVQENRVLRWGGLAGVLGSVLFIVVFVIVGVFVETEPVAPSREVIHLW</sequence>
<evidence type="ECO:0000256" key="1">
    <source>
        <dbReference type="SAM" id="Phobius"/>
    </source>
</evidence>
<dbReference type="EMBL" id="CP002049">
    <property type="protein sequence ID" value="ADI14547.1"/>
    <property type="molecule type" value="Genomic_DNA"/>
</dbReference>
<dbReference type="HOGENOM" id="CLU_3049120_0_0_0"/>
<dbReference type="KEGG" id="tra:Trad_1425"/>
<accession>D7CX39</accession>
<name>D7CX39_TRURR</name>
<evidence type="ECO:0000313" key="2">
    <source>
        <dbReference type="EMBL" id="ADI14547.1"/>
    </source>
</evidence>
<reference evidence="2 3" key="2">
    <citation type="journal article" date="2011" name="Stand. Genomic Sci.">
        <title>Complete genome sequence of Truepera radiovictrix type strain (RQ-24).</title>
        <authorList>
            <person name="Ivanova N."/>
            <person name="Rohde C."/>
            <person name="Munk C."/>
            <person name="Nolan M."/>
            <person name="Lucas S."/>
            <person name="Del Rio T.G."/>
            <person name="Tice H."/>
            <person name="Deshpande S."/>
            <person name="Cheng J.F."/>
            <person name="Tapia R."/>
            <person name="Han C."/>
            <person name="Goodwin L."/>
            <person name="Pitluck S."/>
            <person name="Liolios K."/>
            <person name="Mavromatis K."/>
            <person name="Mikhailova N."/>
            <person name="Pati A."/>
            <person name="Chen A."/>
            <person name="Palaniappan K."/>
            <person name="Land M."/>
            <person name="Hauser L."/>
            <person name="Chang Y.J."/>
            <person name="Jeffries C.D."/>
            <person name="Brambilla E."/>
            <person name="Rohde M."/>
            <person name="Goker M."/>
            <person name="Tindall B.J."/>
            <person name="Woyke T."/>
            <person name="Bristow J."/>
            <person name="Eisen J.A."/>
            <person name="Markowitz V."/>
            <person name="Hugenholtz P."/>
            <person name="Kyrpides N.C."/>
            <person name="Klenk H.P."/>
            <person name="Lapidus A."/>
        </authorList>
    </citation>
    <scope>NUCLEOTIDE SEQUENCE [LARGE SCALE GENOMIC DNA]</scope>
    <source>
        <strain evidence="3">DSM 17093 / CIP 108686 / LMG 22925 / RQ-24</strain>
    </source>
</reference>
<keyword evidence="1" id="KW-0812">Transmembrane</keyword>
<protein>
    <submittedName>
        <fullName evidence="2">Uncharacterized protein</fullName>
    </submittedName>
</protein>